<feature type="non-terminal residue" evidence="2">
    <location>
        <position position="75"/>
    </location>
</feature>
<organism evidence="2">
    <name type="scientific">uncultured Actinomycetospora sp</name>
    <dbReference type="NCBI Taxonomy" id="1135996"/>
    <lineage>
        <taxon>Bacteria</taxon>
        <taxon>Bacillati</taxon>
        <taxon>Actinomycetota</taxon>
        <taxon>Actinomycetes</taxon>
        <taxon>Pseudonocardiales</taxon>
        <taxon>Pseudonocardiaceae</taxon>
        <taxon>Actinomycetospora</taxon>
        <taxon>environmental samples</taxon>
    </lineage>
</organism>
<feature type="compositionally biased region" description="Low complexity" evidence="1">
    <location>
        <begin position="32"/>
        <end position="49"/>
    </location>
</feature>
<gene>
    <name evidence="2" type="ORF">AVDCRST_MAG54-909</name>
</gene>
<evidence type="ECO:0000313" key="2">
    <source>
        <dbReference type="EMBL" id="CAA9228572.1"/>
    </source>
</evidence>
<accession>A0A6J4HPR5</accession>
<reference evidence="2" key="1">
    <citation type="submission" date="2020-02" db="EMBL/GenBank/DDBJ databases">
        <authorList>
            <person name="Meier V. D."/>
        </authorList>
    </citation>
    <scope>NUCLEOTIDE SEQUENCE</scope>
    <source>
        <strain evidence="2">AVDCRST_MAG54</strain>
    </source>
</reference>
<feature type="non-terminal residue" evidence="2">
    <location>
        <position position="1"/>
    </location>
</feature>
<sequence length="75" mass="8125">DHRARDPGDAAGSRRGAARRRVRRAGDRAGRVRGAPAPRTAPPRLQALPRRGHPDAHARRDPRALTAPGPRHVPV</sequence>
<protein>
    <submittedName>
        <fullName evidence="2">Uncharacterized protein</fullName>
    </submittedName>
</protein>
<feature type="compositionally biased region" description="Basic and acidic residues" evidence="1">
    <location>
        <begin position="52"/>
        <end position="63"/>
    </location>
</feature>
<proteinExistence type="predicted"/>
<evidence type="ECO:0000256" key="1">
    <source>
        <dbReference type="SAM" id="MobiDB-lite"/>
    </source>
</evidence>
<feature type="region of interest" description="Disordered" evidence="1">
    <location>
        <begin position="1"/>
        <end position="75"/>
    </location>
</feature>
<dbReference type="EMBL" id="CADCTH010000126">
    <property type="protein sequence ID" value="CAA9228572.1"/>
    <property type="molecule type" value="Genomic_DNA"/>
</dbReference>
<name>A0A6J4HPR5_9PSEU</name>
<dbReference type="AlphaFoldDB" id="A0A6J4HPR5"/>